<evidence type="ECO:0000256" key="1">
    <source>
        <dbReference type="SAM" id="MobiDB-lite"/>
    </source>
</evidence>
<feature type="compositionally biased region" description="Basic residues" evidence="1">
    <location>
        <begin position="254"/>
        <end position="264"/>
    </location>
</feature>
<sequence length="295" mass="32415">MLSYSLLVTVSAITTQIGAVFRGECDISRPVAPFEKNRTHNHCVRITVRKIAGIDTVRNLLQCGEYRAQHGISKVLKAKGCRRYSAAGAYVKPPQDKRKMTLLNLGEILECHCSGDAVPCGQAFSLGIMKALNDSSDSLHIAEIGCLKPQVQRQLPKLVTRTQKPATRARQTTVKKTTKERTTTAVPTTAKMVTQQSDQMKPDTGTEVTEDELVRKVSLHLLMFSTVMSTLMVCQLALLTKLRNLYRYPSSKPSKTKKSKRAKAKSPATKSAKSTSTKSPSSSAPSSPTKDYFKP</sequence>
<gene>
    <name evidence="2" type="ORF">GCK32_000953</name>
</gene>
<reference evidence="2 3" key="1">
    <citation type="submission" date="2019-10" db="EMBL/GenBank/DDBJ databases">
        <title>Assembly and Annotation for the nematode Trichostrongylus colubriformis.</title>
        <authorList>
            <person name="Martin J."/>
        </authorList>
    </citation>
    <scope>NUCLEOTIDE SEQUENCE [LARGE SCALE GENOMIC DNA]</scope>
    <source>
        <strain evidence="2">G859</strain>
        <tissue evidence="2">Whole worm</tissue>
    </source>
</reference>
<keyword evidence="3" id="KW-1185">Reference proteome</keyword>
<dbReference type="Proteomes" id="UP001331761">
    <property type="component" value="Unassembled WGS sequence"/>
</dbReference>
<dbReference type="AlphaFoldDB" id="A0AAN8F7J4"/>
<proteinExistence type="predicted"/>
<dbReference type="EMBL" id="WIXE01018407">
    <property type="protein sequence ID" value="KAK5970929.1"/>
    <property type="molecule type" value="Genomic_DNA"/>
</dbReference>
<feature type="compositionally biased region" description="Low complexity" evidence="1">
    <location>
        <begin position="265"/>
        <end position="295"/>
    </location>
</feature>
<evidence type="ECO:0000313" key="3">
    <source>
        <dbReference type="Proteomes" id="UP001331761"/>
    </source>
</evidence>
<name>A0AAN8F7J4_TRICO</name>
<accession>A0AAN8F7J4</accession>
<protein>
    <submittedName>
        <fullName evidence="2">Uncharacterized protein</fullName>
    </submittedName>
</protein>
<organism evidence="2 3">
    <name type="scientific">Trichostrongylus colubriformis</name>
    <name type="common">Black scour worm</name>
    <dbReference type="NCBI Taxonomy" id="6319"/>
    <lineage>
        <taxon>Eukaryota</taxon>
        <taxon>Metazoa</taxon>
        <taxon>Ecdysozoa</taxon>
        <taxon>Nematoda</taxon>
        <taxon>Chromadorea</taxon>
        <taxon>Rhabditida</taxon>
        <taxon>Rhabditina</taxon>
        <taxon>Rhabditomorpha</taxon>
        <taxon>Strongyloidea</taxon>
        <taxon>Trichostrongylidae</taxon>
        <taxon>Trichostrongylus</taxon>
    </lineage>
</organism>
<comment type="caution">
    <text evidence="2">The sequence shown here is derived from an EMBL/GenBank/DDBJ whole genome shotgun (WGS) entry which is preliminary data.</text>
</comment>
<evidence type="ECO:0000313" key="2">
    <source>
        <dbReference type="EMBL" id="KAK5970929.1"/>
    </source>
</evidence>
<feature type="region of interest" description="Disordered" evidence="1">
    <location>
        <begin position="248"/>
        <end position="295"/>
    </location>
</feature>